<dbReference type="EMBL" id="JANRMS010003273">
    <property type="protein sequence ID" value="KAJ3518962.1"/>
    <property type="molecule type" value="Genomic_DNA"/>
</dbReference>
<sequence>MATLTDPPVAKSSPIPLSPSPVDSKRRRLQPCLLDPALPGPRWPPLHGVLTPRGNSDYASSSSSRALGGLSMLQILRYRDSPVGAYDEMILAPGSFELERPQTPRPVYMDQQYRRLNNRPSVSSRHRRQSRLCL</sequence>
<organism evidence="1 2">
    <name type="scientific">Fusarium decemcellulare</name>
    <dbReference type="NCBI Taxonomy" id="57161"/>
    <lineage>
        <taxon>Eukaryota</taxon>
        <taxon>Fungi</taxon>
        <taxon>Dikarya</taxon>
        <taxon>Ascomycota</taxon>
        <taxon>Pezizomycotina</taxon>
        <taxon>Sordariomycetes</taxon>
        <taxon>Hypocreomycetidae</taxon>
        <taxon>Hypocreales</taxon>
        <taxon>Nectriaceae</taxon>
        <taxon>Fusarium</taxon>
        <taxon>Fusarium decemcellulare species complex</taxon>
    </lineage>
</organism>
<keyword evidence="2" id="KW-1185">Reference proteome</keyword>
<protein>
    <submittedName>
        <fullName evidence="1">Uncharacterized protein</fullName>
    </submittedName>
</protein>
<gene>
    <name evidence="1" type="ORF">NM208_g14313</name>
</gene>
<dbReference type="Proteomes" id="UP001148629">
    <property type="component" value="Unassembled WGS sequence"/>
</dbReference>
<evidence type="ECO:0000313" key="2">
    <source>
        <dbReference type="Proteomes" id="UP001148629"/>
    </source>
</evidence>
<comment type="caution">
    <text evidence="1">The sequence shown here is derived from an EMBL/GenBank/DDBJ whole genome shotgun (WGS) entry which is preliminary data.</text>
</comment>
<reference evidence="1" key="1">
    <citation type="submission" date="2022-08" db="EMBL/GenBank/DDBJ databases">
        <title>Genome Sequence of Fusarium decemcellulare.</title>
        <authorList>
            <person name="Buettner E."/>
        </authorList>
    </citation>
    <scope>NUCLEOTIDE SEQUENCE</scope>
    <source>
        <strain evidence="1">Babe19</strain>
    </source>
</reference>
<accession>A0ACC1RJ56</accession>
<proteinExistence type="predicted"/>
<evidence type="ECO:0000313" key="1">
    <source>
        <dbReference type="EMBL" id="KAJ3518962.1"/>
    </source>
</evidence>
<name>A0ACC1RJ56_9HYPO</name>